<sequence>MQKFLKEYLPYIIVIIIVILVKIFFITPVRVKGVSMNNTLKDKDIMLLNKAIYRHQDIKRFDIVVIKMGNEEIIKRVIGLPGDEVVYKNNKLYINNKLIDEDFNKVYDINLNDYNTSVLGSSKVPKNHYFVLGDNRPKSADSRLLGFISQKDIVGKAEYIVFPPKRWKANKLLTK</sequence>
<proteinExistence type="inferred from homology"/>
<feature type="domain" description="Peptidase S26" evidence="6">
    <location>
        <begin position="11"/>
        <end position="161"/>
    </location>
</feature>
<dbReference type="PRINTS" id="PR00727">
    <property type="entry name" value="LEADERPTASE"/>
</dbReference>
<evidence type="ECO:0000256" key="5">
    <source>
        <dbReference type="SAM" id="Phobius"/>
    </source>
</evidence>
<dbReference type="InterPro" id="IPR019757">
    <property type="entry name" value="Pept_S26A_signal_pept_1_Lys-AS"/>
</dbReference>
<dbReference type="EMBL" id="AJWZ01000670">
    <property type="protein sequence ID" value="EKC76124.1"/>
    <property type="molecule type" value="Genomic_DNA"/>
</dbReference>
<reference evidence="7" key="1">
    <citation type="journal article" date="2013" name="Environ. Microbiol.">
        <title>Microbiota from the distal guts of lean and obese adolescents exhibit partial functional redundancy besides clear differences in community structure.</title>
        <authorList>
            <person name="Ferrer M."/>
            <person name="Ruiz A."/>
            <person name="Lanza F."/>
            <person name="Haange S.B."/>
            <person name="Oberbach A."/>
            <person name="Till H."/>
            <person name="Bargiela R."/>
            <person name="Campoy C."/>
            <person name="Segura M.T."/>
            <person name="Richter M."/>
            <person name="von Bergen M."/>
            <person name="Seifert J."/>
            <person name="Suarez A."/>
        </authorList>
    </citation>
    <scope>NUCLEOTIDE SEQUENCE</scope>
</reference>
<evidence type="ECO:0000313" key="7">
    <source>
        <dbReference type="EMBL" id="EKC76124.1"/>
    </source>
</evidence>
<comment type="similarity">
    <text evidence="2">Belongs to the peptidase S26 family.</text>
</comment>
<dbReference type="SUPFAM" id="SSF51306">
    <property type="entry name" value="LexA/Signal peptidase"/>
    <property type="match status" value="1"/>
</dbReference>
<dbReference type="InterPro" id="IPR000223">
    <property type="entry name" value="Pept_S26A_signal_pept_1"/>
</dbReference>
<keyword evidence="5" id="KW-0472">Membrane</keyword>
<accession>K1U851</accession>
<evidence type="ECO:0000256" key="4">
    <source>
        <dbReference type="ARBA" id="ARBA00022801"/>
    </source>
</evidence>
<dbReference type="PROSITE" id="PS00761">
    <property type="entry name" value="SPASE_I_3"/>
    <property type="match status" value="1"/>
</dbReference>
<evidence type="ECO:0000256" key="3">
    <source>
        <dbReference type="ARBA" id="ARBA00013208"/>
    </source>
</evidence>
<name>K1U851_9ZZZZ</name>
<keyword evidence="4 7" id="KW-0378">Hydrolase</keyword>
<dbReference type="AlphaFoldDB" id="K1U851"/>
<dbReference type="PANTHER" id="PTHR43390">
    <property type="entry name" value="SIGNAL PEPTIDASE I"/>
    <property type="match status" value="1"/>
</dbReference>
<gene>
    <name evidence="7" type="ORF">OBE_00994</name>
</gene>
<keyword evidence="5" id="KW-1133">Transmembrane helix</keyword>
<evidence type="ECO:0000256" key="2">
    <source>
        <dbReference type="ARBA" id="ARBA00009370"/>
    </source>
</evidence>
<dbReference type="CDD" id="cd06530">
    <property type="entry name" value="S26_SPase_I"/>
    <property type="match status" value="1"/>
</dbReference>
<keyword evidence="5" id="KW-0812">Transmembrane</keyword>
<comment type="catalytic activity">
    <reaction evidence="1">
        <text>Cleavage of hydrophobic, N-terminal signal or leader sequences from secreted and periplasmic proteins.</text>
        <dbReference type="EC" id="3.4.21.89"/>
    </reaction>
</comment>
<dbReference type="InterPro" id="IPR036286">
    <property type="entry name" value="LexA/Signal_pep-like_sf"/>
</dbReference>
<dbReference type="GO" id="GO:0004252">
    <property type="term" value="F:serine-type endopeptidase activity"/>
    <property type="evidence" value="ECO:0007669"/>
    <property type="project" value="InterPro"/>
</dbReference>
<dbReference type="GO" id="GO:0006465">
    <property type="term" value="P:signal peptide processing"/>
    <property type="evidence" value="ECO:0007669"/>
    <property type="project" value="InterPro"/>
</dbReference>
<dbReference type="PROSITE" id="PS00760">
    <property type="entry name" value="SPASE_I_2"/>
    <property type="match status" value="1"/>
</dbReference>
<dbReference type="Gene3D" id="2.10.109.10">
    <property type="entry name" value="Umud Fragment, subunit A"/>
    <property type="match status" value="1"/>
</dbReference>
<feature type="transmembrane region" description="Helical" evidence="5">
    <location>
        <begin position="12"/>
        <end position="31"/>
    </location>
</feature>
<dbReference type="PANTHER" id="PTHR43390:SF1">
    <property type="entry name" value="CHLOROPLAST PROCESSING PEPTIDASE"/>
    <property type="match status" value="1"/>
</dbReference>
<comment type="caution">
    <text evidence="7">The sequence shown here is derived from an EMBL/GenBank/DDBJ whole genome shotgun (WGS) entry which is preliminary data.</text>
</comment>
<dbReference type="GO" id="GO:0016020">
    <property type="term" value="C:membrane"/>
    <property type="evidence" value="ECO:0007669"/>
    <property type="project" value="InterPro"/>
</dbReference>
<organism evidence="7">
    <name type="scientific">human gut metagenome</name>
    <dbReference type="NCBI Taxonomy" id="408170"/>
    <lineage>
        <taxon>unclassified sequences</taxon>
        <taxon>metagenomes</taxon>
        <taxon>organismal metagenomes</taxon>
    </lineage>
</organism>
<evidence type="ECO:0000259" key="6">
    <source>
        <dbReference type="Pfam" id="PF10502"/>
    </source>
</evidence>
<dbReference type="InterPro" id="IPR019533">
    <property type="entry name" value="Peptidase_S26"/>
</dbReference>
<protein>
    <recommendedName>
        <fullName evidence="3">signal peptidase I</fullName>
        <ecNumber evidence="3">3.4.21.89</ecNumber>
    </recommendedName>
</protein>
<dbReference type="GO" id="GO:0009003">
    <property type="term" value="F:signal peptidase activity"/>
    <property type="evidence" value="ECO:0007669"/>
    <property type="project" value="UniProtKB-EC"/>
</dbReference>
<dbReference type="EC" id="3.4.21.89" evidence="3"/>
<evidence type="ECO:0000256" key="1">
    <source>
        <dbReference type="ARBA" id="ARBA00000677"/>
    </source>
</evidence>
<dbReference type="Pfam" id="PF10502">
    <property type="entry name" value="Peptidase_S26"/>
    <property type="match status" value="1"/>
</dbReference>
<dbReference type="InterPro" id="IPR019758">
    <property type="entry name" value="Pept_S26A_signal_pept_1_CS"/>
</dbReference>
<dbReference type="NCBIfam" id="TIGR02227">
    <property type="entry name" value="sigpep_I_bact"/>
    <property type="match status" value="1"/>
</dbReference>